<name>A0ABX0TRX6_9SPHN</name>
<gene>
    <name evidence="4" type="ORF">FHS31_001080</name>
</gene>
<evidence type="ECO:0000256" key="2">
    <source>
        <dbReference type="SAM" id="MobiDB-lite"/>
    </source>
</evidence>
<protein>
    <submittedName>
        <fullName evidence="4">Membrane protein</fullName>
    </submittedName>
</protein>
<feature type="region of interest" description="Disordered" evidence="2">
    <location>
        <begin position="1"/>
        <end position="26"/>
    </location>
</feature>
<evidence type="ECO:0000313" key="5">
    <source>
        <dbReference type="Proteomes" id="UP000727456"/>
    </source>
</evidence>
<evidence type="ECO:0000256" key="1">
    <source>
        <dbReference type="ARBA" id="ARBA00008918"/>
    </source>
</evidence>
<organism evidence="4 5">
    <name type="scientific">Sphingomonas vulcanisoli</name>
    <dbReference type="NCBI Taxonomy" id="1658060"/>
    <lineage>
        <taxon>Bacteria</taxon>
        <taxon>Pseudomonadati</taxon>
        <taxon>Pseudomonadota</taxon>
        <taxon>Alphaproteobacteria</taxon>
        <taxon>Sphingomonadales</taxon>
        <taxon>Sphingomonadaceae</taxon>
        <taxon>Sphingomonas</taxon>
    </lineage>
</organism>
<dbReference type="RefSeq" id="WP_167072343.1">
    <property type="nucleotide sequence ID" value="NZ_JAAOZC010000002.1"/>
</dbReference>
<comment type="caution">
    <text evidence="4">The sequence shown here is derived from an EMBL/GenBank/DDBJ whole genome shotgun (WGS) entry which is preliminary data.</text>
</comment>
<evidence type="ECO:0000259" key="3">
    <source>
        <dbReference type="Pfam" id="PF03364"/>
    </source>
</evidence>
<accession>A0ABX0TRX6</accession>
<feature type="compositionally biased region" description="Low complexity" evidence="2">
    <location>
        <begin position="1"/>
        <end position="13"/>
    </location>
</feature>
<proteinExistence type="inferred from homology"/>
<dbReference type="InterPro" id="IPR005031">
    <property type="entry name" value="COQ10_START"/>
</dbReference>
<dbReference type="Gene3D" id="3.30.530.20">
    <property type="match status" value="1"/>
</dbReference>
<evidence type="ECO:0000313" key="4">
    <source>
        <dbReference type="EMBL" id="NIJ07484.1"/>
    </source>
</evidence>
<keyword evidence="5" id="KW-1185">Reference proteome</keyword>
<dbReference type="InterPro" id="IPR023393">
    <property type="entry name" value="START-like_dom_sf"/>
</dbReference>
<dbReference type="PANTHER" id="PTHR33824:SF7">
    <property type="entry name" value="POLYKETIDE CYCLASE_DEHYDRASE AND LIPID TRANSPORT SUPERFAMILY PROTEIN"/>
    <property type="match status" value="1"/>
</dbReference>
<dbReference type="Proteomes" id="UP000727456">
    <property type="component" value="Unassembled WGS sequence"/>
</dbReference>
<comment type="similarity">
    <text evidence="1">Belongs to the ribosome association toxin RatA family.</text>
</comment>
<dbReference type="EMBL" id="JAAOZC010000002">
    <property type="protein sequence ID" value="NIJ07484.1"/>
    <property type="molecule type" value="Genomic_DNA"/>
</dbReference>
<dbReference type="InterPro" id="IPR047137">
    <property type="entry name" value="ORF3"/>
</dbReference>
<dbReference type="PANTHER" id="PTHR33824">
    <property type="entry name" value="POLYKETIDE CYCLASE/DEHYDRASE AND LIPID TRANSPORT SUPERFAMILY PROTEIN"/>
    <property type="match status" value="1"/>
</dbReference>
<sequence length="189" mass="20750">MTNAANADAPATAARDKDARAAEAERDESQVSAAVVTIARPTRELYDFWRDFSNLAPIMENIESITVESDTRSIWTIKAPAGRTVSWEAVVTEDQPGALIAWESVEGADVRSSGRIEFRDTGARGSIVRAVIAYDPPAGLIGELIAKIFQREPAIQARRELRRFKQFMETGEVATSSRTRAHHAEHKAG</sequence>
<feature type="compositionally biased region" description="Basic and acidic residues" evidence="2">
    <location>
        <begin position="14"/>
        <end position="26"/>
    </location>
</feature>
<dbReference type="Pfam" id="PF03364">
    <property type="entry name" value="Polyketide_cyc"/>
    <property type="match status" value="1"/>
</dbReference>
<dbReference type="CDD" id="cd07817">
    <property type="entry name" value="SRPBCC_8"/>
    <property type="match status" value="1"/>
</dbReference>
<feature type="domain" description="Coenzyme Q-binding protein COQ10 START" evidence="3">
    <location>
        <begin position="38"/>
        <end position="154"/>
    </location>
</feature>
<dbReference type="SUPFAM" id="SSF55961">
    <property type="entry name" value="Bet v1-like"/>
    <property type="match status" value="1"/>
</dbReference>
<reference evidence="4 5" key="1">
    <citation type="submission" date="2020-03" db="EMBL/GenBank/DDBJ databases">
        <title>Genomic Encyclopedia of Type Strains, Phase III (KMG-III): the genomes of soil and plant-associated and newly described type strains.</title>
        <authorList>
            <person name="Whitman W."/>
        </authorList>
    </citation>
    <scope>NUCLEOTIDE SEQUENCE [LARGE SCALE GENOMIC DNA]</scope>
    <source>
        <strain evidence="4 5">CECT 8804</strain>
    </source>
</reference>